<reference evidence="7 8" key="1">
    <citation type="journal article" date="2019" name="Sci. Rep.">
        <title>Sulfobacillus thermotolerans: new insights into resistance and metabolic capacities of acidophilic chemolithotrophs.</title>
        <authorList>
            <person name="Panyushkina A.E."/>
            <person name="Babenko V.V."/>
            <person name="Nikitina A.S."/>
            <person name="Selezneva O.V."/>
            <person name="Tsaplina I.A."/>
            <person name="Letarova M.A."/>
            <person name="Kostryukova E.S."/>
            <person name="Letarov A.V."/>
        </authorList>
    </citation>
    <scope>NUCLEOTIDE SEQUENCE [LARGE SCALE GENOMIC DNA]</scope>
    <source>
        <strain evidence="7 8">Kr1</strain>
    </source>
</reference>
<keyword evidence="3" id="KW-0175">Coiled coil</keyword>
<feature type="domain" description="Transglycosylase SLT" evidence="5">
    <location>
        <begin position="319"/>
        <end position="411"/>
    </location>
</feature>
<comment type="similarity">
    <text evidence="1">Belongs to the transglycosylase Slt family.</text>
</comment>
<evidence type="ECO:0000256" key="1">
    <source>
        <dbReference type="ARBA" id="ARBA00007734"/>
    </source>
</evidence>
<feature type="chain" id="PRO_5047473180" evidence="4">
    <location>
        <begin position="24"/>
        <end position="438"/>
    </location>
</feature>
<dbReference type="InterPro" id="IPR057309">
    <property type="entry name" value="PcsB_CC"/>
</dbReference>
<sequence>MRGKTALALIGASLMVLSGPVMAYAASLQQLQQEEAQAQSQLAQEQSQYAQTQAAINQAAAQISSLNQKLAQAQNQIGSTNQQIAVTNAQMQKTAALLASTQAQLSATENELSATQANYQKTKALVAQTQNSLIQESKLLSGQLQLIEERGSIGYLDVLLGANSFNDFVSRLDLLGQVAGQAASEVNVIKAEEAQETKEKESLKAEAQLLSAAQASLSAHQSLLQQERNLLASQESQALALHNQAVSDAQSAASTIAVRRQTETQLQNQQQQLSQNMAALGNRISEIASQIQSLLSQFNQGNLSQRALYNAMLPLVTPIAQQENLPPALVIAVITEESGGNANAVSSAGAIGLMQLEPGTAAVLGISPSELYNPEENLLAGCLYLREMLNMFGGNLSVALSAYNAGPGAVQAGGDRVLPYTVGYVDNIESLYAMYSQW</sequence>
<dbReference type="Proteomes" id="UP000325292">
    <property type="component" value="Chromosome"/>
</dbReference>
<feature type="domain" description="Peptidoglycan hydrolase PcsB coiled-coil" evidence="6">
    <location>
        <begin position="130"/>
        <end position="183"/>
    </location>
</feature>
<evidence type="ECO:0000256" key="4">
    <source>
        <dbReference type="SAM" id="SignalP"/>
    </source>
</evidence>
<dbReference type="PANTHER" id="PTHR37423:SF2">
    <property type="entry name" value="MEMBRANE-BOUND LYTIC MUREIN TRANSGLYCOSYLASE C"/>
    <property type="match status" value="1"/>
</dbReference>
<dbReference type="PANTHER" id="PTHR37423">
    <property type="entry name" value="SOLUBLE LYTIC MUREIN TRANSGLYCOSYLASE-RELATED"/>
    <property type="match status" value="1"/>
</dbReference>
<evidence type="ECO:0000259" key="5">
    <source>
        <dbReference type="Pfam" id="PF01464"/>
    </source>
</evidence>
<dbReference type="Pfam" id="PF01464">
    <property type="entry name" value="SLT"/>
    <property type="match status" value="1"/>
</dbReference>
<keyword evidence="8" id="KW-1185">Reference proteome</keyword>
<evidence type="ECO:0000256" key="2">
    <source>
        <dbReference type="ARBA" id="ARBA00022729"/>
    </source>
</evidence>
<organism evidence="7 8">
    <name type="scientific">Sulfobacillus thermotolerans</name>
    <dbReference type="NCBI Taxonomy" id="338644"/>
    <lineage>
        <taxon>Bacteria</taxon>
        <taxon>Bacillati</taxon>
        <taxon>Bacillota</taxon>
        <taxon>Clostridia</taxon>
        <taxon>Eubacteriales</taxon>
        <taxon>Clostridiales Family XVII. Incertae Sedis</taxon>
        <taxon>Sulfobacillus</taxon>
    </lineage>
</organism>
<protein>
    <submittedName>
        <fullName evidence="7">Lytic transglycosylase</fullName>
    </submittedName>
</protein>
<gene>
    <name evidence="7" type="ORF">BXT84_15015</name>
</gene>
<dbReference type="InterPro" id="IPR000189">
    <property type="entry name" value="Transglyc_AS"/>
</dbReference>
<dbReference type="Gene3D" id="6.10.250.3150">
    <property type="match status" value="1"/>
</dbReference>
<evidence type="ECO:0000259" key="6">
    <source>
        <dbReference type="Pfam" id="PF24568"/>
    </source>
</evidence>
<evidence type="ECO:0000256" key="3">
    <source>
        <dbReference type="SAM" id="Coils"/>
    </source>
</evidence>
<keyword evidence="2 4" id="KW-0732">Signal</keyword>
<feature type="signal peptide" evidence="4">
    <location>
        <begin position="1"/>
        <end position="23"/>
    </location>
</feature>
<proteinExistence type="inferred from homology"/>
<dbReference type="Gene3D" id="1.10.530.10">
    <property type="match status" value="1"/>
</dbReference>
<accession>A0ABM6RUF9</accession>
<dbReference type="EMBL" id="CP019454">
    <property type="protein sequence ID" value="AUW95100.1"/>
    <property type="molecule type" value="Genomic_DNA"/>
</dbReference>
<dbReference type="InterPro" id="IPR023346">
    <property type="entry name" value="Lysozyme-like_dom_sf"/>
</dbReference>
<dbReference type="InterPro" id="IPR008258">
    <property type="entry name" value="Transglycosylase_SLT_dom_1"/>
</dbReference>
<dbReference type="Pfam" id="PF24568">
    <property type="entry name" value="CC_PcsB"/>
    <property type="match status" value="1"/>
</dbReference>
<evidence type="ECO:0000313" key="7">
    <source>
        <dbReference type="EMBL" id="AUW95100.1"/>
    </source>
</evidence>
<dbReference type="SUPFAM" id="SSF53955">
    <property type="entry name" value="Lysozyme-like"/>
    <property type="match status" value="1"/>
</dbReference>
<dbReference type="PROSITE" id="PS00922">
    <property type="entry name" value="TRANSGLYCOSYLASE"/>
    <property type="match status" value="1"/>
</dbReference>
<feature type="coiled-coil region" evidence="3">
    <location>
        <begin position="21"/>
        <end position="125"/>
    </location>
</feature>
<name>A0ABM6RUF9_9FIRM</name>
<evidence type="ECO:0000313" key="8">
    <source>
        <dbReference type="Proteomes" id="UP000325292"/>
    </source>
</evidence>
<dbReference type="CDD" id="cd00254">
    <property type="entry name" value="LT-like"/>
    <property type="match status" value="1"/>
</dbReference>